<evidence type="ECO:0000313" key="1">
    <source>
        <dbReference type="EMBL" id="KFI49752.1"/>
    </source>
</evidence>
<dbReference type="OrthoDB" id="3235135at2"/>
<sequence length="90" mass="10181">MTDKVTSYHQARLIVEKLEHGMPTSPEGGEDNEYYAVPMAPDFVQDDDCAWFVNKKTGKAERLFSAPFAPAGPGNMYYRDFKDVRDTEGE</sequence>
<evidence type="ECO:0000313" key="2">
    <source>
        <dbReference type="Proteomes" id="UP000029108"/>
    </source>
</evidence>
<dbReference type="STRING" id="1437608.GCA_000771645_00966"/>
<keyword evidence="2" id="KW-1185">Reference proteome</keyword>
<organism evidence="1 2">
    <name type="scientific">Bifidobacterium biavatii DSM 23969</name>
    <dbReference type="NCBI Taxonomy" id="1437608"/>
    <lineage>
        <taxon>Bacteria</taxon>
        <taxon>Bacillati</taxon>
        <taxon>Actinomycetota</taxon>
        <taxon>Actinomycetes</taxon>
        <taxon>Bifidobacteriales</taxon>
        <taxon>Bifidobacteriaceae</taxon>
        <taxon>Bifidobacterium</taxon>
    </lineage>
</organism>
<dbReference type="RefSeq" id="WP_033492266.1">
    <property type="nucleotide sequence ID" value="NZ_JDUU01000002.1"/>
</dbReference>
<comment type="caution">
    <text evidence="1">The sequence shown here is derived from an EMBL/GenBank/DDBJ whole genome shotgun (WGS) entry which is preliminary data.</text>
</comment>
<proteinExistence type="predicted"/>
<dbReference type="Proteomes" id="UP000029108">
    <property type="component" value="Unassembled WGS sequence"/>
</dbReference>
<dbReference type="EMBL" id="JGYN01000020">
    <property type="protein sequence ID" value="KFI49752.1"/>
    <property type="molecule type" value="Genomic_DNA"/>
</dbReference>
<reference evidence="1 2" key="1">
    <citation type="submission" date="2014-03" db="EMBL/GenBank/DDBJ databases">
        <title>Genomics of Bifidobacteria.</title>
        <authorList>
            <person name="Ventura M."/>
            <person name="Milani C."/>
            <person name="Lugli G.A."/>
        </authorList>
    </citation>
    <scope>NUCLEOTIDE SEQUENCE [LARGE SCALE GENOMIC DNA]</scope>
    <source>
        <strain evidence="1 2">DSM 23969</strain>
    </source>
</reference>
<accession>A0A086ZTA2</accession>
<dbReference type="AlphaFoldDB" id="A0A086ZTA2"/>
<protein>
    <submittedName>
        <fullName evidence="1">RecA-family ATPase</fullName>
    </submittedName>
</protein>
<gene>
    <name evidence="1" type="ORF">BBIA_1440</name>
</gene>
<name>A0A086ZTA2_9BIFI</name>
<dbReference type="eggNOG" id="ENOG5030UAH">
    <property type="taxonomic scope" value="Bacteria"/>
</dbReference>